<keyword evidence="2" id="KW-1185">Reference proteome</keyword>
<comment type="caution">
    <text evidence="1">The sequence shown here is derived from an EMBL/GenBank/DDBJ whole genome shotgun (WGS) entry which is preliminary data.</text>
</comment>
<dbReference type="InterPro" id="IPR023214">
    <property type="entry name" value="HAD_sf"/>
</dbReference>
<dbReference type="AlphaFoldDB" id="A0A9P7S333"/>
<dbReference type="GeneID" id="66076546"/>
<dbReference type="Gene3D" id="1.10.150.240">
    <property type="entry name" value="Putative phosphatase, domain 2"/>
    <property type="match status" value="1"/>
</dbReference>
<gene>
    <name evidence="1" type="ORF">E1B28_007470</name>
</gene>
<dbReference type="CDD" id="cd07505">
    <property type="entry name" value="HAD_BPGM-like"/>
    <property type="match status" value="1"/>
</dbReference>
<name>A0A9P7S333_9AGAR</name>
<dbReference type="SFLD" id="SFLDG01129">
    <property type="entry name" value="C1.5:_HAD__Beta-PGM__Phosphata"/>
    <property type="match status" value="1"/>
</dbReference>
<evidence type="ECO:0000313" key="2">
    <source>
        <dbReference type="Proteomes" id="UP001049176"/>
    </source>
</evidence>
<dbReference type="KEGG" id="more:E1B28_007470"/>
<evidence type="ECO:0000313" key="1">
    <source>
        <dbReference type="EMBL" id="KAG7093831.1"/>
    </source>
</evidence>
<proteinExistence type="predicted"/>
<dbReference type="EMBL" id="CM032184">
    <property type="protein sequence ID" value="KAG7093831.1"/>
    <property type="molecule type" value="Genomic_DNA"/>
</dbReference>
<dbReference type="SFLD" id="SFLDS00003">
    <property type="entry name" value="Haloacid_Dehalogenase"/>
    <property type="match status" value="1"/>
</dbReference>
<dbReference type="Gene3D" id="3.40.50.1000">
    <property type="entry name" value="HAD superfamily/HAD-like"/>
    <property type="match status" value="1"/>
</dbReference>
<dbReference type="Pfam" id="PF13419">
    <property type="entry name" value="HAD_2"/>
    <property type="match status" value="1"/>
</dbReference>
<dbReference type="InterPro" id="IPR036412">
    <property type="entry name" value="HAD-like_sf"/>
</dbReference>
<dbReference type="PANTHER" id="PTHR42896:SF2">
    <property type="entry name" value="CBBY-LIKE PROTEIN"/>
    <property type="match status" value="1"/>
</dbReference>
<dbReference type="SUPFAM" id="SSF56784">
    <property type="entry name" value="HAD-like"/>
    <property type="match status" value="1"/>
</dbReference>
<dbReference type="NCBIfam" id="TIGR01509">
    <property type="entry name" value="HAD-SF-IA-v3"/>
    <property type="match status" value="1"/>
</dbReference>
<organism evidence="1 2">
    <name type="scientific">Marasmius oreades</name>
    <name type="common">fairy-ring Marasmius</name>
    <dbReference type="NCBI Taxonomy" id="181124"/>
    <lineage>
        <taxon>Eukaryota</taxon>
        <taxon>Fungi</taxon>
        <taxon>Dikarya</taxon>
        <taxon>Basidiomycota</taxon>
        <taxon>Agaricomycotina</taxon>
        <taxon>Agaricomycetes</taxon>
        <taxon>Agaricomycetidae</taxon>
        <taxon>Agaricales</taxon>
        <taxon>Marasmiineae</taxon>
        <taxon>Marasmiaceae</taxon>
        <taxon>Marasmius</taxon>
    </lineage>
</organism>
<protein>
    <submittedName>
        <fullName evidence="1">Uncharacterized protein</fullName>
    </submittedName>
</protein>
<reference evidence="1" key="1">
    <citation type="journal article" date="2021" name="Genome Biol. Evol.">
        <title>The assembled and annotated genome of the fairy-ring fungus Marasmius oreades.</title>
        <authorList>
            <person name="Hiltunen M."/>
            <person name="Ament-Velasquez S.L."/>
            <person name="Johannesson H."/>
        </authorList>
    </citation>
    <scope>NUCLEOTIDE SEQUENCE</scope>
    <source>
        <strain evidence="1">03SP1</strain>
    </source>
</reference>
<dbReference type="OrthoDB" id="2107174at2759"/>
<dbReference type="Proteomes" id="UP001049176">
    <property type="component" value="Chromosome 4"/>
</dbReference>
<dbReference type="PANTHER" id="PTHR42896">
    <property type="entry name" value="XYLULOSE-1,5-BISPHOSPHATE (XUBP) PHOSPHATASE"/>
    <property type="match status" value="1"/>
</dbReference>
<dbReference type="InterPro" id="IPR041492">
    <property type="entry name" value="HAD_2"/>
</dbReference>
<dbReference type="InterPro" id="IPR023198">
    <property type="entry name" value="PGP-like_dom2"/>
</dbReference>
<sequence length="244" mass="26917">MSPITHILFDCDNTLVLSEALAFEACADLSNQILASHNIQANYTGEQLLSDFVGQNFRGMLQSLQRKHNFDIPPEEMEKYVSLEEDRVIAKLKEKLQPCEGANEQLEIIAKSGKYKLAVVSSSAHRRVMASVEKAGQAQYFPTDKVFSAATSLPTPTSKPDPAIYLHACKTLGVEPAHCVAVEDSKSGSLSAFRAGIPLIAYIGSYETEEKRNEMEKLLKEVGAKVVMKNWSEFQACLDIIESS</sequence>
<dbReference type="InterPro" id="IPR006439">
    <property type="entry name" value="HAD-SF_hydro_IA"/>
</dbReference>
<dbReference type="GO" id="GO:0016791">
    <property type="term" value="F:phosphatase activity"/>
    <property type="evidence" value="ECO:0007669"/>
    <property type="project" value="UniProtKB-ARBA"/>
</dbReference>
<accession>A0A9P7S333</accession>
<dbReference type="InterPro" id="IPR044999">
    <property type="entry name" value="CbbY-like"/>
</dbReference>
<dbReference type="RefSeq" id="XP_043010301.1">
    <property type="nucleotide sequence ID" value="XM_043152215.1"/>
</dbReference>